<dbReference type="GO" id="GO:0006094">
    <property type="term" value="P:gluconeogenesis"/>
    <property type="evidence" value="ECO:0007669"/>
    <property type="project" value="UniProtKB-UniPathway"/>
</dbReference>
<keyword evidence="6 7" id="KW-0413">Isomerase</keyword>
<dbReference type="GO" id="GO:0019563">
    <property type="term" value="P:glycerol catabolic process"/>
    <property type="evidence" value="ECO:0007669"/>
    <property type="project" value="TreeGrafter"/>
</dbReference>
<evidence type="ECO:0000256" key="2">
    <source>
        <dbReference type="ARBA" id="ARBA00002041"/>
    </source>
</evidence>
<evidence type="ECO:0000313" key="8">
    <source>
        <dbReference type="Proteomes" id="UP000504611"/>
    </source>
</evidence>
<dbReference type="RefSeq" id="XP_010768758.1">
    <property type="nucleotide sequence ID" value="XM_010770456.1"/>
</dbReference>
<evidence type="ECO:0000256" key="5">
    <source>
        <dbReference type="ARBA" id="ARBA00011738"/>
    </source>
</evidence>
<comment type="function">
    <text evidence="2">Triosephosphate isomerase is an extremely efficient metabolic enzyme that catalyzes the interconversion between dihydroxyacetone phosphate (DHAP) and D-glyceraldehyde-3-phosphate (G3P) in glycolysis and gluconeogenesis.</text>
</comment>
<keyword evidence="7" id="KW-0324">Glycolysis</keyword>
<evidence type="ECO:0000256" key="3">
    <source>
        <dbReference type="ARBA" id="ARBA00004104"/>
    </source>
</evidence>
<comment type="pathway">
    <text evidence="7">Carbohydrate degradation; glycolysis; D-glyceraldehyde 3-phosphate from glycerone phosphate: step 1/1.</text>
</comment>
<evidence type="ECO:0000313" key="9">
    <source>
        <dbReference type="RefSeq" id="XP_010768758.1"/>
    </source>
</evidence>
<keyword evidence="8" id="KW-1185">Reference proteome</keyword>
<dbReference type="Gene3D" id="3.20.20.70">
    <property type="entry name" value="Aldolase class I"/>
    <property type="match status" value="1"/>
</dbReference>
<dbReference type="GO" id="GO:0046166">
    <property type="term" value="P:glyceraldehyde-3-phosphate biosynthetic process"/>
    <property type="evidence" value="ECO:0007669"/>
    <property type="project" value="TreeGrafter"/>
</dbReference>
<dbReference type="GeneID" id="104944869"/>
<dbReference type="AlphaFoldDB" id="A0A6I9MZR5"/>
<protein>
    <recommendedName>
        <fullName evidence="7">Triosephosphate isomerase</fullName>
        <ecNumber evidence="7">5.3.1.1</ecNumber>
    </recommendedName>
</protein>
<accession>A0A6I9MZR5</accession>
<dbReference type="SUPFAM" id="SSF51351">
    <property type="entry name" value="Triosephosphate isomerase (TIM)"/>
    <property type="match status" value="1"/>
</dbReference>
<dbReference type="InterPro" id="IPR035990">
    <property type="entry name" value="TIM_sf"/>
</dbReference>
<proteinExistence type="inferred from homology"/>
<dbReference type="GO" id="GO:0004807">
    <property type="term" value="F:triose-phosphate isomerase activity"/>
    <property type="evidence" value="ECO:0007669"/>
    <property type="project" value="UniProtKB-EC"/>
</dbReference>
<gene>
    <name evidence="9" type="primary">LOC104944869</name>
</gene>
<dbReference type="PANTHER" id="PTHR21139">
    <property type="entry name" value="TRIOSEPHOSPHATE ISOMERASE"/>
    <property type="match status" value="1"/>
</dbReference>
<comment type="similarity">
    <text evidence="4 7">Belongs to the triosephosphate isomerase family.</text>
</comment>
<dbReference type="OrthoDB" id="6715177at2759"/>
<dbReference type="KEGG" id="ncc:104944869"/>
<dbReference type="PROSITE" id="PS51440">
    <property type="entry name" value="TIM_2"/>
    <property type="match status" value="1"/>
</dbReference>
<dbReference type="UniPathway" id="UPA00109">
    <property type="reaction ID" value="UER00189"/>
</dbReference>
<dbReference type="GO" id="GO:0006096">
    <property type="term" value="P:glycolytic process"/>
    <property type="evidence" value="ECO:0007669"/>
    <property type="project" value="UniProtKB-UniPathway"/>
</dbReference>
<evidence type="ECO:0000256" key="7">
    <source>
        <dbReference type="RuleBase" id="RU363013"/>
    </source>
</evidence>
<dbReference type="GO" id="GO:0008929">
    <property type="term" value="F:methylglyoxal synthase activity"/>
    <property type="evidence" value="ECO:0007669"/>
    <property type="project" value="UniProtKB-EC"/>
</dbReference>
<evidence type="ECO:0000256" key="4">
    <source>
        <dbReference type="ARBA" id="ARBA00007422"/>
    </source>
</evidence>
<dbReference type="InterPro" id="IPR013785">
    <property type="entry name" value="Aldolase_TIM"/>
</dbReference>
<dbReference type="Proteomes" id="UP000504611">
    <property type="component" value="Unplaced"/>
</dbReference>
<dbReference type="GO" id="GO:0005829">
    <property type="term" value="C:cytosol"/>
    <property type="evidence" value="ECO:0007669"/>
    <property type="project" value="TreeGrafter"/>
</dbReference>
<comment type="catalytic activity">
    <reaction evidence="1">
        <text>dihydroxyacetone phosphate = methylglyoxal + phosphate</text>
        <dbReference type="Rhea" id="RHEA:17937"/>
        <dbReference type="ChEBI" id="CHEBI:17158"/>
        <dbReference type="ChEBI" id="CHEBI:43474"/>
        <dbReference type="ChEBI" id="CHEBI:57642"/>
        <dbReference type="EC" id="4.2.3.3"/>
    </reaction>
</comment>
<evidence type="ECO:0000256" key="1">
    <source>
        <dbReference type="ARBA" id="ARBA00000726"/>
    </source>
</evidence>
<sequence length="182" mass="19732">MDQAVSDLWSHSLFSALLLNTGAPQGCVLSPLIFTLYTHDCSPRHEENSVEVVCGAPSIYLDFARCMLDLRIGVAAQNCYNVAKGAFTGEISPAMIKDCGAEWVILGHSERRHVFGESDELIGQKVAHALESDLSVIACIGEKLEEREAGTTEEVVYAQTQVISGYVGEGRGLQSHLELYSA</sequence>
<dbReference type="PANTHER" id="PTHR21139:SF17">
    <property type="entry name" value="TRIOSEPHOSPHATE ISOMERASE A"/>
    <property type="match status" value="1"/>
</dbReference>
<name>A0A6I9MZR5_9TELE</name>
<comment type="function">
    <text evidence="3">It is also responsible for the non-negligible production of methylglyoxal a reactive cytotoxic side-product that modifies and can alter proteins, DNA and lipids.</text>
</comment>
<organism evidence="8 9">
    <name type="scientific">Notothenia coriiceps</name>
    <name type="common">black rockcod</name>
    <dbReference type="NCBI Taxonomy" id="8208"/>
    <lineage>
        <taxon>Eukaryota</taxon>
        <taxon>Metazoa</taxon>
        <taxon>Chordata</taxon>
        <taxon>Craniata</taxon>
        <taxon>Vertebrata</taxon>
        <taxon>Euteleostomi</taxon>
        <taxon>Actinopterygii</taxon>
        <taxon>Neopterygii</taxon>
        <taxon>Teleostei</taxon>
        <taxon>Neoteleostei</taxon>
        <taxon>Acanthomorphata</taxon>
        <taxon>Eupercaria</taxon>
        <taxon>Perciformes</taxon>
        <taxon>Notothenioidei</taxon>
        <taxon>Nototheniidae</taxon>
        <taxon>Notothenia</taxon>
    </lineage>
</organism>
<dbReference type="CDD" id="cd00311">
    <property type="entry name" value="TIM"/>
    <property type="match status" value="1"/>
</dbReference>
<dbReference type="UniPathway" id="UPA00138"/>
<comment type="pathway">
    <text evidence="7">Carbohydrate biosynthesis; gluconeogenesis.</text>
</comment>
<keyword evidence="7" id="KW-0312">Gluconeogenesis</keyword>
<dbReference type="Pfam" id="PF00121">
    <property type="entry name" value="TIM"/>
    <property type="match status" value="1"/>
</dbReference>
<comment type="subunit">
    <text evidence="5">Homodimer.</text>
</comment>
<dbReference type="InterPro" id="IPR000652">
    <property type="entry name" value="Triosephosphate_isomerase"/>
</dbReference>
<comment type="catalytic activity">
    <reaction evidence="7">
        <text>D-glyceraldehyde 3-phosphate = dihydroxyacetone phosphate</text>
        <dbReference type="Rhea" id="RHEA:18585"/>
        <dbReference type="ChEBI" id="CHEBI:57642"/>
        <dbReference type="ChEBI" id="CHEBI:59776"/>
        <dbReference type="EC" id="5.3.1.1"/>
    </reaction>
</comment>
<dbReference type="EC" id="5.3.1.1" evidence="7"/>
<evidence type="ECO:0000256" key="6">
    <source>
        <dbReference type="ARBA" id="ARBA00023235"/>
    </source>
</evidence>
<reference evidence="9" key="1">
    <citation type="submission" date="2025-08" db="UniProtKB">
        <authorList>
            <consortium name="RefSeq"/>
        </authorList>
    </citation>
    <scope>IDENTIFICATION</scope>
    <source>
        <tissue evidence="9">Muscle</tissue>
    </source>
</reference>